<evidence type="ECO:0000259" key="7">
    <source>
        <dbReference type="PROSITE" id="PS50059"/>
    </source>
</evidence>
<dbReference type="InterPro" id="IPR001179">
    <property type="entry name" value="PPIase_FKBP_dom"/>
</dbReference>
<dbReference type="InterPro" id="IPR046357">
    <property type="entry name" value="PPIase_dom_sf"/>
</dbReference>
<dbReference type="InterPro" id="IPR000774">
    <property type="entry name" value="PPIase_FKBP_N"/>
</dbReference>
<accession>A0A0D3MF63</accession>
<evidence type="ECO:0000256" key="5">
    <source>
        <dbReference type="PROSITE-ProRule" id="PRU00277"/>
    </source>
</evidence>
<comment type="similarity">
    <text evidence="2 6">Belongs to the FKBP-type PPIase family.</text>
</comment>
<evidence type="ECO:0000256" key="1">
    <source>
        <dbReference type="ARBA" id="ARBA00000971"/>
    </source>
</evidence>
<evidence type="ECO:0000256" key="4">
    <source>
        <dbReference type="ARBA" id="ARBA00023235"/>
    </source>
</evidence>
<dbReference type="Gene3D" id="3.10.50.40">
    <property type="match status" value="1"/>
</dbReference>
<organism evidence="8">
    <name type="scientific">Teredinibacter purpureus</name>
    <dbReference type="NCBI Taxonomy" id="2731756"/>
    <lineage>
        <taxon>Bacteria</taxon>
        <taxon>Pseudomonadati</taxon>
        <taxon>Pseudomonadota</taxon>
        <taxon>Gammaproteobacteria</taxon>
        <taxon>Cellvibrionales</taxon>
        <taxon>Cellvibrionaceae</taxon>
        <taxon>Teredinibacter</taxon>
    </lineage>
</organism>
<dbReference type="RefSeq" id="WP_045856882.1">
    <property type="nucleotide sequence ID" value="NZ_CP060092.1"/>
</dbReference>
<evidence type="ECO:0000256" key="3">
    <source>
        <dbReference type="ARBA" id="ARBA00023110"/>
    </source>
</evidence>
<comment type="catalytic activity">
    <reaction evidence="1 5 6">
        <text>[protein]-peptidylproline (omega=180) = [protein]-peptidylproline (omega=0)</text>
        <dbReference type="Rhea" id="RHEA:16237"/>
        <dbReference type="Rhea" id="RHEA-COMP:10747"/>
        <dbReference type="Rhea" id="RHEA-COMP:10748"/>
        <dbReference type="ChEBI" id="CHEBI:83833"/>
        <dbReference type="ChEBI" id="CHEBI:83834"/>
        <dbReference type="EC" id="5.2.1.8"/>
    </reaction>
</comment>
<protein>
    <recommendedName>
        <fullName evidence="6">Peptidyl-prolyl cis-trans isomerase</fullName>
        <ecNumber evidence="6">5.2.1.8</ecNumber>
    </recommendedName>
</protein>
<dbReference type="AlphaFoldDB" id="A0A0D3MF63"/>
<dbReference type="GO" id="GO:0006457">
    <property type="term" value="P:protein folding"/>
    <property type="evidence" value="ECO:0007669"/>
    <property type="project" value="InterPro"/>
</dbReference>
<dbReference type="SUPFAM" id="SSF54534">
    <property type="entry name" value="FKBP-like"/>
    <property type="match status" value="1"/>
</dbReference>
<dbReference type="Pfam" id="PF00254">
    <property type="entry name" value="FKBP_C"/>
    <property type="match status" value="1"/>
</dbReference>
<dbReference type="EC" id="5.2.1.8" evidence="6"/>
<sequence>MKKFTWVAVTAAAALLAGCGGQEEKKEPTFEALNDKVSYILGFNMASQAKTVEFEINPELIALAISEVNTGAEQRFDEEEMRAVMTAFQTEQQAKQQELMAKRQEEVGQMALDNAATGKAFLDENAAKEGVVVAESGSGLQYKIERAGTGAIPTAADTVLVNYRGTTLDGEEFDSSYSRGEPAKFRVSGLIKGWVEALQLMPVGSKWTLYIPGDIAYGDRGIPNRQDGFDIEPNELLVFEMELLDINPEDKPAEPVEAQEAAPAQ</sequence>
<dbReference type="PANTHER" id="PTHR43811">
    <property type="entry name" value="FKBP-TYPE PEPTIDYL-PROLYL CIS-TRANS ISOMERASE FKPA"/>
    <property type="match status" value="1"/>
</dbReference>
<dbReference type="Gene3D" id="1.10.287.460">
    <property type="entry name" value="Peptidyl-prolyl cis-trans isomerase, FKBP-type, N-terminal domain"/>
    <property type="match status" value="1"/>
</dbReference>
<dbReference type="GO" id="GO:0003755">
    <property type="term" value="F:peptidyl-prolyl cis-trans isomerase activity"/>
    <property type="evidence" value="ECO:0007669"/>
    <property type="project" value="UniProtKB-UniRule"/>
</dbReference>
<dbReference type="PANTHER" id="PTHR43811:SF23">
    <property type="entry name" value="FKBP-TYPE 22 KDA PEPTIDYL-PROLYL CIS-TRANS ISOMERASE"/>
    <property type="match status" value="1"/>
</dbReference>
<dbReference type="PROSITE" id="PS51257">
    <property type="entry name" value="PROKAR_LIPOPROTEIN"/>
    <property type="match status" value="1"/>
</dbReference>
<reference evidence="8" key="1">
    <citation type="journal article" date="2014" name="Proc. Natl. Acad. Sci. U.S.A.">
        <title>Gill bacteria enable a novel digestive strategy in a wood-feeding mollusk.</title>
        <authorList>
            <person name="O'Connor R.M."/>
            <person name="Fung J.M."/>
            <person name="Sharp K.H."/>
            <person name="Benner J.S."/>
            <person name="McClung C."/>
            <person name="Cushing S."/>
            <person name="Lamkin E.R."/>
            <person name="Fomenkov A.I."/>
            <person name="Henrissat B."/>
            <person name="Londer Y.Y."/>
            <person name="Scholz M.B."/>
            <person name="Posfai J."/>
            <person name="Malfatti S."/>
            <person name="Tringe S.G."/>
            <person name="Woyke T."/>
            <person name="Malmstrom R.R."/>
            <person name="Coleman-Derr D."/>
            <person name="Altamia M.A."/>
            <person name="Dedrick S."/>
            <person name="Kaluziak S.T."/>
            <person name="Haygood M.G."/>
            <person name="Distel D.L."/>
        </authorList>
    </citation>
    <scope>NUCLEOTIDE SEQUENCE</scope>
    <source>
        <strain evidence="8">Bs12</strain>
    </source>
</reference>
<feature type="domain" description="PPIase FKBP-type" evidence="7">
    <location>
        <begin position="156"/>
        <end position="247"/>
    </location>
</feature>
<evidence type="ECO:0000256" key="2">
    <source>
        <dbReference type="ARBA" id="ARBA00006577"/>
    </source>
</evidence>
<dbReference type="OrthoDB" id="9814548at2"/>
<proteinExistence type="inferred from homology"/>
<name>A0A0D3MF63_9GAMM</name>
<dbReference type="Pfam" id="PF01346">
    <property type="entry name" value="FKBP_N"/>
    <property type="match status" value="1"/>
</dbReference>
<dbReference type="PROSITE" id="PS50059">
    <property type="entry name" value="FKBP_PPIASE"/>
    <property type="match status" value="1"/>
</dbReference>
<evidence type="ECO:0000313" key="8">
    <source>
        <dbReference type="EMBL" id="AIH07671.1"/>
    </source>
</evidence>
<keyword evidence="3 5" id="KW-0697">Rotamase</keyword>
<dbReference type="EMBL" id="KJ943320">
    <property type="protein sequence ID" value="AIH07671.1"/>
    <property type="molecule type" value="Genomic_DNA"/>
</dbReference>
<keyword evidence="4 5" id="KW-0413">Isomerase</keyword>
<evidence type="ECO:0000256" key="6">
    <source>
        <dbReference type="RuleBase" id="RU003915"/>
    </source>
</evidence>
<dbReference type="InterPro" id="IPR036944">
    <property type="entry name" value="PPIase_FKBP_N_sf"/>
</dbReference>